<feature type="domain" description="SCP" evidence="2">
    <location>
        <begin position="50"/>
        <end position="198"/>
    </location>
</feature>
<dbReference type="STRING" id="29170.A0A368GVZ9"/>
<keyword evidence="4" id="KW-1185">Reference proteome</keyword>
<feature type="signal peptide" evidence="1">
    <location>
        <begin position="1"/>
        <end position="37"/>
    </location>
</feature>
<keyword evidence="1" id="KW-0732">Signal</keyword>
<dbReference type="EMBL" id="JOJR01000045">
    <property type="protein sequence ID" value="RCN48542.1"/>
    <property type="molecule type" value="Genomic_DNA"/>
</dbReference>
<dbReference type="InterPro" id="IPR035940">
    <property type="entry name" value="CAP_sf"/>
</dbReference>
<dbReference type="SUPFAM" id="SSF55797">
    <property type="entry name" value="PR-1-like"/>
    <property type="match status" value="1"/>
</dbReference>
<dbReference type="CDD" id="cd05380">
    <property type="entry name" value="CAP_euk"/>
    <property type="match status" value="1"/>
</dbReference>
<dbReference type="Pfam" id="PF00188">
    <property type="entry name" value="CAP"/>
    <property type="match status" value="1"/>
</dbReference>
<reference evidence="3 4" key="1">
    <citation type="submission" date="2014-10" db="EMBL/GenBank/DDBJ databases">
        <title>Draft genome of the hookworm Ancylostoma caninum.</title>
        <authorList>
            <person name="Mitreva M."/>
        </authorList>
    </citation>
    <scope>NUCLEOTIDE SEQUENCE [LARGE SCALE GENOMIC DNA]</scope>
    <source>
        <strain evidence="3 4">Baltimore</strain>
    </source>
</reference>
<protein>
    <submittedName>
        <fullName evidence="3">SCP-like protein</fullName>
    </submittedName>
</protein>
<evidence type="ECO:0000256" key="1">
    <source>
        <dbReference type="SAM" id="SignalP"/>
    </source>
</evidence>
<gene>
    <name evidence="3" type="ORF">ANCCAN_05367</name>
</gene>
<feature type="chain" id="PRO_5017025548" evidence="1">
    <location>
        <begin position="38"/>
        <end position="253"/>
    </location>
</feature>
<dbReference type="SMART" id="SM00198">
    <property type="entry name" value="SCP"/>
    <property type="match status" value="1"/>
</dbReference>
<evidence type="ECO:0000313" key="4">
    <source>
        <dbReference type="Proteomes" id="UP000252519"/>
    </source>
</evidence>
<dbReference type="OrthoDB" id="5876828at2759"/>
<evidence type="ECO:0000313" key="3">
    <source>
        <dbReference type="EMBL" id="RCN48542.1"/>
    </source>
</evidence>
<dbReference type="AlphaFoldDB" id="A0A368GVZ9"/>
<evidence type="ECO:0000259" key="2">
    <source>
        <dbReference type="SMART" id="SM00198"/>
    </source>
</evidence>
<comment type="caution">
    <text evidence="3">The sequence shown here is derived from an EMBL/GenBank/DDBJ whole genome shotgun (WGS) entry which is preliminary data.</text>
</comment>
<dbReference type="Gene3D" id="3.40.33.10">
    <property type="entry name" value="CAP"/>
    <property type="match status" value="1"/>
</dbReference>
<organism evidence="3 4">
    <name type="scientific">Ancylostoma caninum</name>
    <name type="common">Dog hookworm</name>
    <dbReference type="NCBI Taxonomy" id="29170"/>
    <lineage>
        <taxon>Eukaryota</taxon>
        <taxon>Metazoa</taxon>
        <taxon>Ecdysozoa</taxon>
        <taxon>Nematoda</taxon>
        <taxon>Chromadorea</taxon>
        <taxon>Rhabditida</taxon>
        <taxon>Rhabditina</taxon>
        <taxon>Rhabditomorpha</taxon>
        <taxon>Strongyloidea</taxon>
        <taxon>Ancylostomatidae</taxon>
        <taxon>Ancylostomatinae</taxon>
        <taxon>Ancylostoma</taxon>
    </lineage>
</organism>
<accession>A0A368GVZ9</accession>
<dbReference type="Proteomes" id="UP000252519">
    <property type="component" value="Unassembled WGS sequence"/>
</dbReference>
<proteinExistence type="predicted"/>
<sequence>MLSLHQSGSIRLGTMELAVLVVLLATLQLYANTATSATEFNCYNTLITDEWRQMVLDRHNELRRRLAQGNQRGKTANLPAGNLNKLNWDCQMEMLIDEKIGECNAKTATPANTAYGAAKEMMSIKGSEKCDATSITKTTLNKWWKDGAAIQEDNKVVADNSFSQMAVGAADGFACSYKRCGGKLFLVCFYNKKTPDPANPLYDITGGNCGSCPVSPTNPPNKVGCVEFLCQYPLQPGEAFLACRRRLGCATNR</sequence>
<name>A0A368GVZ9_ANCCA</name>
<dbReference type="InterPro" id="IPR014044">
    <property type="entry name" value="CAP_dom"/>
</dbReference>